<reference evidence="2 3" key="1">
    <citation type="submission" date="2021-04" db="EMBL/GenBank/DDBJ databases">
        <title>Nocardia tengchongensis.</title>
        <authorList>
            <person name="Zhuang k."/>
            <person name="Ran Y."/>
            <person name="Li W."/>
        </authorList>
    </citation>
    <scope>NUCLEOTIDE SEQUENCE [LARGE SCALE GENOMIC DNA]</scope>
    <source>
        <strain evidence="2 3">CFH S0057</strain>
    </source>
</reference>
<evidence type="ECO:0000313" key="2">
    <source>
        <dbReference type="EMBL" id="QVI24156.1"/>
    </source>
</evidence>
<organism evidence="2 3">
    <name type="scientific">Nocardia tengchongensis</name>
    <dbReference type="NCBI Taxonomy" id="2055889"/>
    <lineage>
        <taxon>Bacteria</taxon>
        <taxon>Bacillati</taxon>
        <taxon>Actinomycetota</taxon>
        <taxon>Actinomycetes</taxon>
        <taxon>Mycobacteriales</taxon>
        <taxon>Nocardiaceae</taxon>
        <taxon>Nocardia</taxon>
    </lineage>
</organism>
<dbReference type="Pfam" id="PF10686">
    <property type="entry name" value="YAcAr"/>
    <property type="match status" value="1"/>
</dbReference>
<feature type="domain" description="YspA cpYpsA-related SLOG" evidence="1">
    <location>
        <begin position="4"/>
        <end position="67"/>
    </location>
</feature>
<protein>
    <submittedName>
        <fullName evidence="2">DUF2493 domain-containing protein</fullName>
    </submittedName>
</protein>
<evidence type="ECO:0000259" key="1">
    <source>
        <dbReference type="Pfam" id="PF10686"/>
    </source>
</evidence>
<dbReference type="Proteomes" id="UP000683310">
    <property type="component" value="Chromosome"/>
</dbReference>
<keyword evidence="3" id="KW-1185">Reference proteome</keyword>
<accession>A0ABX8CW79</accession>
<name>A0ABX8CW79_9NOCA</name>
<sequence>MGRRVLVTGSRSWEDRRVIRDALAEVWDPDAVLVSGACPTGADALCEACWTHWGGQVERIPADWKQFGRRAGFQRNAEMVKLGADVCLAFIHDGSAGATHTAELARRAGIPTRIFRSGIMPDR</sequence>
<dbReference type="InterPro" id="IPR019627">
    <property type="entry name" value="YAcAr"/>
</dbReference>
<proteinExistence type="predicted"/>
<dbReference type="EMBL" id="CP074371">
    <property type="protein sequence ID" value="QVI24156.1"/>
    <property type="molecule type" value="Genomic_DNA"/>
</dbReference>
<evidence type="ECO:0000313" key="3">
    <source>
        <dbReference type="Proteomes" id="UP000683310"/>
    </source>
</evidence>
<dbReference type="RefSeq" id="WP_213560220.1">
    <property type="nucleotide sequence ID" value="NZ_JBHZDI010000067.1"/>
</dbReference>
<gene>
    <name evidence="2" type="ORF">KHQ06_16095</name>
</gene>